<dbReference type="RefSeq" id="WP_190956219.1">
    <property type="nucleotide sequence ID" value="NZ_JACJTU010000015.1"/>
</dbReference>
<protein>
    <submittedName>
        <fullName evidence="1">Uncharacterized protein</fullName>
    </submittedName>
</protein>
<evidence type="ECO:0000313" key="2">
    <source>
        <dbReference type="Proteomes" id="UP000637383"/>
    </source>
</evidence>
<accession>A0ABR8KA09</accession>
<keyword evidence="2" id="KW-1185">Reference proteome</keyword>
<comment type="caution">
    <text evidence="1">The sequence shown here is derived from an EMBL/GenBank/DDBJ whole genome shotgun (WGS) entry which is preliminary data.</text>
</comment>
<dbReference type="EMBL" id="JACJTU010000015">
    <property type="protein sequence ID" value="MBD2735564.1"/>
    <property type="molecule type" value="Genomic_DNA"/>
</dbReference>
<evidence type="ECO:0000313" key="1">
    <source>
        <dbReference type="EMBL" id="MBD2735564.1"/>
    </source>
</evidence>
<dbReference type="Proteomes" id="UP000637383">
    <property type="component" value="Unassembled WGS sequence"/>
</dbReference>
<gene>
    <name evidence="1" type="ORF">H6H03_16970</name>
</gene>
<organism evidence="1 2">
    <name type="scientific">Nostoc paludosum FACHB-159</name>
    <dbReference type="NCBI Taxonomy" id="2692908"/>
    <lineage>
        <taxon>Bacteria</taxon>
        <taxon>Bacillati</taxon>
        <taxon>Cyanobacteriota</taxon>
        <taxon>Cyanophyceae</taxon>
        <taxon>Nostocales</taxon>
        <taxon>Nostocaceae</taxon>
        <taxon>Nostoc</taxon>
    </lineage>
</organism>
<proteinExistence type="predicted"/>
<reference evidence="1 2" key="1">
    <citation type="journal article" date="2020" name="ISME J.">
        <title>Comparative genomics reveals insights into cyanobacterial evolution and habitat adaptation.</title>
        <authorList>
            <person name="Chen M.Y."/>
            <person name="Teng W.K."/>
            <person name="Zhao L."/>
            <person name="Hu C.X."/>
            <person name="Zhou Y.K."/>
            <person name="Han B.P."/>
            <person name="Song L.R."/>
            <person name="Shu W.S."/>
        </authorList>
    </citation>
    <scope>NUCLEOTIDE SEQUENCE [LARGE SCALE GENOMIC DNA]</scope>
    <source>
        <strain evidence="1 2">FACHB-159</strain>
    </source>
</reference>
<name>A0ABR8KA09_9NOSO</name>
<sequence length="51" mass="5656">MHLTFAKNQQVFTSVRKILQPFGGVWITPDLVVTQKAGIGKMRQDPAASSR</sequence>